<gene>
    <name evidence="1" type="ORF">HKB16_13970</name>
</gene>
<reference evidence="1 2" key="1">
    <citation type="submission" date="2020-04" db="EMBL/GenBank/DDBJ databases">
        <title>Whole-genome sequencing of Vibrio spp. from China reveals different genetic environments of blaCTX-M-14 among diverse lineages.</title>
        <authorList>
            <person name="Zheng Z."/>
            <person name="Ye L."/>
            <person name="Chen S."/>
        </authorList>
    </citation>
    <scope>NUCLEOTIDE SEQUENCE [LARGE SCALE GENOMIC DNA]</scope>
    <source>
        <strain evidence="1 2">Vb0551</strain>
    </source>
</reference>
<accession>A0A7Y0SIE7</accession>
<protein>
    <submittedName>
        <fullName evidence="1">Uncharacterized protein</fullName>
    </submittedName>
</protein>
<dbReference type="RefSeq" id="WP_141179949.1">
    <property type="nucleotide sequence ID" value="NZ_CP041202.1"/>
</dbReference>
<dbReference type="EMBL" id="JABCLB010001328">
    <property type="protein sequence ID" value="NMU83990.1"/>
    <property type="molecule type" value="Genomic_DNA"/>
</dbReference>
<evidence type="ECO:0000313" key="2">
    <source>
        <dbReference type="Proteomes" id="UP000518904"/>
    </source>
</evidence>
<dbReference type="Proteomes" id="UP000518904">
    <property type="component" value="Unassembled WGS sequence"/>
</dbReference>
<proteinExistence type="predicted"/>
<comment type="caution">
    <text evidence="1">The sequence shown here is derived from an EMBL/GenBank/DDBJ whole genome shotgun (WGS) entry which is preliminary data.</text>
</comment>
<evidence type="ECO:0000313" key="1">
    <source>
        <dbReference type="EMBL" id="NMU83990.1"/>
    </source>
</evidence>
<dbReference type="AlphaFoldDB" id="A0A7Y0SIE7"/>
<sequence length="117" mass="12838">MMETREPSVIGEDIQCYQHFLRDGILQVEGSMPVGLGVIGAIEMGARAWSFPSDVSYEEGAIFLLVELDGRGEMTGRELTILMLGGLDLNSDLLISEIPLHLFIPINVSAFDLAQKQ</sequence>
<name>A0A7Y0SIE7_VIBPH</name>
<organism evidence="1 2">
    <name type="scientific">Vibrio parahaemolyticus</name>
    <dbReference type="NCBI Taxonomy" id="670"/>
    <lineage>
        <taxon>Bacteria</taxon>
        <taxon>Pseudomonadati</taxon>
        <taxon>Pseudomonadota</taxon>
        <taxon>Gammaproteobacteria</taxon>
        <taxon>Vibrionales</taxon>
        <taxon>Vibrionaceae</taxon>
        <taxon>Vibrio</taxon>
    </lineage>
</organism>